<reference evidence="3" key="1">
    <citation type="submission" date="2017-02" db="EMBL/GenBank/DDBJ databases">
        <authorList>
            <person name="Tafer H."/>
            <person name="Lopandic K."/>
        </authorList>
    </citation>
    <scope>NUCLEOTIDE SEQUENCE [LARGE SCALE GENOMIC DNA]</scope>
    <source>
        <strain evidence="3">CBS 366.77</strain>
    </source>
</reference>
<dbReference type="OrthoDB" id="6407410at2759"/>
<gene>
    <name evidence="2" type="ORF">PHISCL_07182</name>
</gene>
<dbReference type="AlphaFoldDB" id="A0A3A2ZBE7"/>
<dbReference type="EMBL" id="MVGC01000304">
    <property type="protein sequence ID" value="RJE20469.1"/>
    <property type="molecule type" value="Genomic_DNA"/>
</dbReference>
<dbReference type="STRING" id="2070753.A0A3A2ZBE7"/>
<feature type="compositionally biased region" description="Low complexity" evidence="1">
    <location>
        <begin position="12"/>
        <end position="21"/>
    </location>
</feature>
<evidence type="ECO:0000313" key="2">
    <source>
        <dbReference type="EMBL" id="RJE20469.1"/>
    </source>
</evidence>
<keyword evidence="3" id="KW-1185">Reference proteome</keyword>
<dbReference type="PROSITE" id="PS51257">
    <property type="entry name" value="PROKAR_LIPOPROTEIN"/>
    <property type="match status" value="1"/>
</dbReference>
<dbReference type="Proteomes" id="UP000266188">
    <property type="component" value="Unassembled WGS sequence"/>
</dbReference>
<name>A0A3A2ZBE7_9EURO</name>
<organism evidence="2 3">
    <name type="scientific">Aspergillus sclerotialis</name>
    <dbReference type="NCBI Taxonomy" id="2070753"/>
    <lineage>
        <taxon>Eukaryota</taxon>
        <taxon>Fungi</taxon>
        <taxon>Dikarya</taxon>
        <taxon>Ascomycota</taxon>
        <taxon>Pezizomycotina</taxon>
        <taxon>Eurotiomycetes</taxon>
        <taxon>Eurotiomycetidae</taxon>
        <taxon>Eurotiales</taxon>
        <taxon>Aspergillaceae</taxon>
        <taxon>Aspergillus</taxon>
        <taxon>Aspergillus subgen. Polypaecilum</taxon>
    </lineage>
</organism>
<evidence type="ECO:0000313" key="3">
    <source>
        <dbReference type="Proteomes" id="UP000266188"/>
    </source>
</evidence>
<feature type="compositionally biased region" description="Basic and acidic residues" evidence="1">
    <location>
        <begin position="1"/>
        <end position="10"/>
    </location>
</feature>
<evidence type="ECO:0000256" key="1">
    <source>
        <dbReference type="SAM" id="MobiDB-lite"/>
    </source>
</evidence>
<proteinExistence type="predicted"/>
<protein>
    <submittedName>
        <fullName evidence="2">Uncharacterized protein</fullName>
    </submittedName>
</protein>
<comment type="caution">
    <text evidence="2">The sequence shown here is derived from an EMBL/GenBank/DDBJ whole genome shotgun (WGS) entry which is preliminary data.</text>
</comment>
<accession>A0A3A2ZBE7</accession>
<sequence>MAKYLNEHSSNRRQSQRLLSQSQQTTVLASCYSVEASTSTVTGFHYCTMMGTGRASPELDLKHVSMVY</sequence>
<feature type="region of interest" description="Disordered" evidence="1">
    <location>
        <begin position="1"/>
        <end position="21"/>
    </location>
</feature>